<organism evidence="10 11">
    <name type="scientific">Gottschalkia acidurici (strain ATCC 7906 / DSM 604 / BCRC 14475 / CIP 104303 / KCTC 5404 / NCIMB 10678 / 9a)</name>
    <name type="common">Clostridium acidurici</name>
    <dbReference type="NCBI Taxonomy" id="1128398"/>
    <lineage>
        <taxon>Bacteria</taxon>
        <taxon>Bacillati</taxon>
        <taxon>Bacillota</taxon>
        <taxon>Tissierellia</taxon>
        <taxon>Tissierellales</taxon>
        <taxon>Gottschalkiaceae</taxon>
        <taxon>Gottschalkia</taxon>
    </lineage>
</organism>
<dbReference type="InterPro" id="IPR027469">
    <property type="entry name" value="Cation_efflux_TMD_sf"/>
</dbReference>
<evidence type="ECO:0000256" key="5">
    <source>
        <dbReference type="ARBA" id="ARBA00022989"/>
    </source>
</evidence>
<dbReference type="InterPro" id="IPR050291">
    <property type="entry name" value="CDF_Transporter"/>
</dbReference>
<name>K0B2D6_GOTA9</name>
<protein>
    <submittedName>
        <fullName evidence="10">Cation efflux rotein</fullName>
    </submittedName>
</protein>
<feature type="transmembrane region" description="Helical" evidence="7">
    <location>
        <begin position="186"/>
        <end position="208"/>
    </location>
</feature>
<evidence type="ECO:0000256" key="1">
    <source>
        <dbReference type="ARBA" id="ARBA00004141"/>
    </source>
</evidence>
<evidence type="ECO:0000259" key="8">
    <source>
        <dbReference type="Pfam" id="PF01545"/>
    </source>
</evidence>
<evidence type="ECO:0000256" key="6">
    <source>
        <dbReference type="ARBA" id="ARBA00023136"/>
    </source>
</evidence>
<dbReference type="HOGENOM" id="CLU_013430_3_2_9"/>
<dbReference type="Pfam" id="PF16916">
    <property type="entry name" value="ZT_dimer"/>
    <property type="match status" value="1"/>
</dbReference>
<dbReference type="InterPro" id="IPR058533">
    <property type="entry name" value="Cation_efflux_TM"/>
</dbReference>
<dbReference type="GO" id="GO:0015093">
    <property type="term" value="F:ferrous iron transmembrane transporter activity"/>
    <property type="evidence" value="ECO:0007669"/>
    <property type="project" value="TreeGrafter"/>
</dbReference>
<proteinExistence type="inferred from homology"/>
<dbReference type="SUPFAM" id="SSF160240">
    <property type="entry name" value="Cation efflux protein cytoplasmic domain-like"/>
    <property type="match status" value="1"/>
</dbReference>
<dbReference type="GO" id="GO:0015086">
    <property type="term" value="F:cadmium ion transmembrane transporter activity"/>
    <property type="evidence" value="ECO:0007669"/>
    <property type="project" value="TreeGrafter"/>
</dbReference>
<dbReference type="PANTHER" id="PTHR43840:SF15">
    <property type="entry name" value="MITOCHONDRIAL METAL TRANSPORTER 1-RELATED"/>
    <property type="match status" value="1"/>
</dbReference>
<dbReference type="InterPro" id="IPR002524">
    <property type="entry name" value="Cation_efflux"/>
</dbReference>
<dbReference type="Gene3D" id="1.20.1510.10">
    <property type="entry name" value="Cation efflux protein transmembrane domain"/>
    <property type="match status" value="1"/>
</dbReference>
<keyword evidence="4 7" id="KW-0812">Transmembrane</keyword>
<accession>K0B2D6</accession>
<evidence type="ECO:0000256" key="4">
    <source>
        <dbReference type="ARBA" id="ARBA00022692"/>
    </source>
</evidence>
<dbReference type="SUPFAM" id="SSF161111">
    <property type="entry name" value="Cation efflux protein transmembrane domain-like"/>
    <property type="match status" value="1"/>
</dbReference>
<dbReference type="PATRIC" id="fig|1128398.3.peg.2158"/>
<dbReference type="AlphaFoldDB" id="K0B2D6"/>
<evidence type="ECO:0000256" key="7">
    <source>
        <dbReference type="SAM" id="Phobius"/>
    </source>
</evidence>
<dbReference type="STRING" id="1128398.Curi_c20910"/>
<comment type="similarity">
    <text evidence="2">Belongs to the cation diffusion facilitator (CDF) transporter (TC 2.A.4) family.</text>
</comment>
<reference evidence="10 11" key="1">
    <citation type="journal article" date="2012" name="PLoS ONE">
        <title>The purine-utilizing bacterium Clostridium acidurici 9a: a genome-guided metabolic reconsideration.</title>
        <authorList>
            <person name="Hartwich K."/>
            <person name="Poehlein A."/>
            <person name="Daniel R."/>
        </authorList>
    </citation>
    <scope>NUCLEOTIDE SEQUENCE [LARGE SCALE GENOMIC DNA]</scope>
    <source>
        <strain evidence="11">ATCC 7906 / DSM 604 / BCRC 14475 / CIP 104303 / KCTC 5404 / NCIMB 10678 / 9a</strain>
    </source>
</reference>
<sequence length="293" mass="32304">MVKEKNSYTEVRKVLAYILVLNLLVAIAKIAYGTITETASMVADGYHSFSDGTSNIVGLVGIWIASKPADDSHPYGHQKVETLSTIVISLLLFFVSFEIITNAYARFKNPVIPNINIGNFIVMIITLGINIFVVRYETMRGKQLKSSILISDAKHTQSDIYVSISVIVSLIAIKLGVVIVDSIVSIFIGVLIVKAGLEILLEATNVLIDGKMLNPEKIDKLVSEYPGVIYCHKIRTRGKENHIMVDLHVGVDPGYTISHAHEIAHDIEDMLKEAIDGVEEVIVHVEPAKLKEQ</sequence>
<dbReference type="OrthoDB" id="9806522at2"/>
<feature type="transmembrane region" description="Helical" evidence="7">
    <location>
        <begin position="117"/>
        <end position="138"/>
    </location>
</feature>
<dbReference type="NCBIfam" id="TIGR01297">
    <property type="entry name" value="CDF"/>
    <property type="match status" value="1"/>
</dbReference>
<feature type="domain" description="Cation efflux protein transmembrane" evidence="8">
    <location>
        <begin position="16"/>
        <end position="207"/>
    </location>
</feature>
<dbReference type="RefSeq" id="WP_014968231.1">
    <property type="nucleotide sequence ID" value="NC_018664.1"/>
</dbReference>
<dbReference type="Gene3D" id="3.30.70.1350">
    <property type="entry name" value="Cation efflux protein, cytoplasmic domain"/>
    <property type="match status" value="1"/>
</dbReference>
<dbReference type="EMBL" id="CP003326">
    <property type="protein sequence ID" value="AFS79095.1"/>
    <property type="molecule type" value="Genomic_DNA"/>
</dbReference>
<feature type="transmembrane region" description="Helical" evidence="7">
    <location>
        <begin position="14"/>
        <end position="35"/>
    </location>
</feature>
<keyword evidence="3" id="KW-0813">Transport</keyword>
<dbReference type="InterPro" id="IPR027470">
    <property type="entry name" value="Cation_efflux_CTD"/>
</dbReference>
<dbReference type="GO" id="GO:0005886">
    <property type="term" value="C:plasma membrane"/>
    <property type="evidence" value="ECO:0007669"/>
    <property type="project" value="TreeGrafter"/>
</dbReference>
<evidence type="ECO:0000313" key="11">
    <source>
        <dbReference type="Proteomes" id="UP000006094"/>
    </source>
</evidence>
<dbReference type="KEGG" id="cad:Curi_c20910"/>
<feature type="transmembrane region" description="Helical" evidence="7">
    <location>
        <begin position="159"/>
        <end position="180"/>
    </location>
</feature>
<dbReference type="eggNOG" id="COG0053">
    <property type="taxonomic scope" value="Bacteria"/>
</dbReference>
<keyword evidence="5 7" id="KW-1133">Transmembrane helix</keyword>
<dbReference type="Proteomes" id="UP000006094">
    <property type="component" value="Chromosome"/>
</dbReference>
<dbReference type="Pfam" id="PF01545">
    <property type="entry name" value="Cation_efflux"/>
    <property type="match status" value="1"/>
</dbReference>
<feature type="transmembrane region" description="Helical" evidence="7">
    <location>
        <begin position="86"/>
        <end position="105"/>
    </location>
</feature>
<dbReference type="FunFam" id="1.20.1510.10:FF:000006">
    <property type="entry name" value="Divalent cation efflux transporter"/>
    <property type="match status" value="1"/>
</dbReference>
<evidence type="ECO:0000256" key="2">
    <source>
        <dbReference type="ARBA" id="ARBA00008114"/>
    </source>
</evidence>
<dbReference type="GO" id="GO:0015341">
    <property type="term" value="F:zinc efflux antiporter activity"/>
    <property type="evidence" value="ECO:0007669"/>
    <property type="project" value="TreeGrafter"/>
</dbReference>
<feature type="domain" description="Cation efflux protein cytoplasmic" evidence="9">
    <location>
        <begin position="216"/>
        <end position="287"/>
    </location>
</feature>
<dbReference type="GO" id="GO:0006882">
    <property type="term" value="P:intracellular zinc ion homeostasis"/>
    <property type="evidence" value="ECO:0007669"/>
    <property type="project" value="TreeGrafter"/>
</dbReference>
<dbReference type="InterPro" id="IPR036837">
    <property type="entry name" value="Cation_efflux_CTD_sf"/>
</dbReference>
<gene>
    <name evidence="10" type="ordered locus">Curi_c20910</name>
</gene>
<comment type="subcellular location">
    <subcellularLocation>
        <location evidence="1">Membrane</location>
        <topology evidence="1">Multi-pass membrane protein</topology>
    </subcellularLocation>
</comment>
<evidence type="ECO:0000313" key="10">
    <source>
        <dbReference type="EMBL" id="AFS79095.1"/>
    </source>
</evidence>
<evidence type="ECO:0000259" key="9">
    <source>
        <dbReference type="Pfam" id="PF16916"/>
    </source>
</evidence>
<keyword evidence="11" id="KW-1185">Reference proteome</keyword>
<evidence type="ECO:0000256" key="3">
    <source>
        <dbReference type="ARBA" id="ARBA00022448"/>
    </source>
</evidence>
<keyword evidence="6 7" id="KW-0472">Membrane</keyword>
<dbReference type="PANTHER" id="PTHR43840">
    <property type="entry name" value="MITOCHONDRIAL METAL TRANSPORTER 1-RELATED"/>
    <property type="match status" value="1"/>
</dbReference>